<reference evidence="3" key="2">
    <citation type="submission" date="2025-08" db="UniProtKB">
        <authorList>
            <consortium name="RefSeq"/>
        </authorList>
    </citation>
    <scope>IDENTIFICATION</scope>
    <source>
        <tissue evidence="3">Leaf</tissue>
    </source>
</reference>
<evidence type="ECO:0000256" key="1">
    <source>
        <dbReference type="SAM" id="MobiDB-lite"/>
    </source>
</evidence>
<name>A0ABM3QQY2_SPIOL</name>
<accession>A0ABM3QQY2</accession>
<sequence>MKIERTSHEKSNENQRNKKEKKEEGGQTTGGLAVAGSRDRESRGGCGFGTPTTNKGLQETKLKYKGGTKEEKLEEEGGQSSRNYRNGGGSGGWATTPVRKGEWGLVAAVVGSNEEGGGSAGKGNTGLVVAAAVGSNEEDGGSAGEGNVIGEEGGVGFCGGGMAAVGFGGGGVLSPLIRWCCEDEGHVVA</sequence>
<dbReference type="RefSeq" id="XP_056685763.1">
    <property type="nucleotide sequence ID" value="XM_056829785.1"/>
</dbReference>
<evidence type="ECO:0000313" key="3">
    <source>
        <dbReference type="RefSeq" id="XP_056685763.1"/>
    </source>
</evidence>
<reference evidence="2" key="1">
    <citation type="journal article" date="2021" name="Nat. Commun.">
        <title>Genomic analyses provide insights into spinach domestication and the genetic basis of agronomic traits.</title>
        <authorList>
            <person name="Cai X."/>
            <person name="Sun X."/>
            <person name="Xu C."/>
            <person name="Sun H."/>
            <person name="Wang X."/>
            <person name="Ge C."/>
            <person name="Zhang Z."/>
            <person name="Wang Q."/>
            <person name="Fei Z."/>
            <person name="Jiao C."/>
            <person name="Wang Q."/>
        </authorList>
    </citation>
    <scope>NUCLEOTIDE SEQUENCE [LARGE SCALE GENOMIC DNA]</scope>
    <source>
        <strain evidence="2">cv. Varoflay</strain>
    </source>
</reference>
<feature type="region of interest" description="Disordered" evidence="1">
    <location>
        <begin position="1"/>
        <end position="97"/>
    </location>
</feature>
<feature type="compositionally biased region" description="Basic and acidic residues" evidence="1">
    <location>
        <begin position="1"/>
        <end position="25"/>
    </location>
</feature>
<dbReference type="GeneID" id="130461632"/>
<gene>
    <name evidence="3" type="primary">LOC130461632</name>
</gene>
<keyword evidence="2" id="KW-1185">Reference proteome</keyword>
<dbReference type="Proteomes" id="UP000813463">
    <property type="component" value="Chromosome 5"/>
</dbReference>
<protein>
    <submittedName>
        <fullName evidence="3">Uncharacterized protein</fullName>
    </submittedName>
</protein>
<feature type="compositionally biased region" description="Basic and acidic residues" evidence="1">
    <location>
        <begin position="58"/>
        <end position="72"/>
    </location>
</feature>
<organism evidence="2 3">
    <name type="scientific">Spinacia oleracea</name>
    <name type="common">Spinach</name>
    <dbReference type="NCBI Taxonomy" id="3562"/>
    <lineage>
        <taxon>Eukaryota</taxon>
        <taxon>Viridiplantae</taxon>
        <taxon>Streptophyta</taxon>
        <taxon>Embryophyta</taxon>
        <taxon>Tracheophyta</taxon>
        <taxon>Spermatophyta</taxon>
        <taxon>Magnoliopsida</taxon>
        <taxon>eudicotyledons</taxon>
        <taxon>Gunneridae</taxon>
        <taxon>Pentapetalae</taxon>
        <taxon>Caryophyllales</taxon>
        <taxon>Chenopodiaceae</taxon>
        <taxon>Chenopodioideae</taxon>
        <taxon>Anserineae</taxon>
        <taxon>Spinacia</taxon>
    </lineage>
</organism>
<proteinExistence type="predicted"/>
<evidence type="ECO:0000313" key="2">
    <source>
        <dbReference type="Proteomes" id="UP000813463"/>
    </source>
</evidence>